<reference evidence="1 2" key="1">
    <citation type="journal article" date="2014" name="Antonie Van Leeuwenhoek">
        <title>Hyphomonas beringensis sp. nov. and Hyphomonas chukchiensis sp. nov., isolated from surface seawater of the Bering Sea and Chukchi Sea.</title>
        <authorList>
            <person name="Li C."/>
            <person name="Lai Q."/>
            <person name="Li G."/>
            <person name="Dong C."/>
            <person name="Wang J."/>
            <person name="Liao Y."/>
            <person name="Shao Z."/>
        </authorList>
    </citation>
    <scope>NUCLEOTIDE SEQUENCE [LARGE SCALE GENOMIC DNA]</scope>
    <source>
        <strain evidence="1 2">MHS-3</strain>
    </source>
</reference>
<dbReference type="AlphaFoldDB" id="A0A069E3J6"/>
<proteinExistence type="predicted"/>
<protein>
    <submittedName>
        <fullName evidence="1">Uncharacterized protein</fullName>
    </submittedName>
</protein>
<keyword evidence="2" id="KW-1185">Reference proteome</keyword>
<gene>
    <name evidence="1" type="ORF">HAD_01980</name>
</gene>
<dbReference type="PATRIC" id="fig|1280949.3.peg.406"/>
<sequence length="359" mass="42358">MEFHLWGKAELEDMLFQPKNDRILFAFFGISLAVRKRSRTSEVRSIVSVKNRLYKVLDSGPQGSFSRGLLLRDINDKNYPDESAYLDFEHIPRWVHRTAKHFEPTGLVIHYRTYLAFVDPGKKEWDYTTLVDLAHPPEDFASREAWKIQSNKASDCMFGQPRFRQGRLQCYGLLQFSNILLIDPEGDSLFPIPHIYSDFGPNGPYSESFARLYVHNHEIDWGNEWTRIKFFPEKMPEEERKSERPKKKLLKANRSAFQDDRGRRKHFNVLYFELDTSPNLKAGSVHELEKWSEGDDRTFIRITHAGIHKFGLYTKLLRDEWAELENAEQQLNRMPEADEKIFVVEFEFAYPHQWDSSED</sequence>
<organism evidence="1 2">
    <name type="scientific">Hyphomonas adhaerens MHS-3</name>
    <dbReference type="NCBI Taxonomy" id="1280949"/>
    <lineage>
        <taxon>Bacteria</taxon>
        <taxon>Pseudomonadati</taxon>
        <taxon>Pseudomonadota</taxon>
        <taxon>Alphaproteobacteria</taxon>
        <taxon>Hyphomonadales</taxon>
        <taxon>Hyphomonadaceae</taxon>
        <taxon>Hyphomonas</taxon>
    </lineage>
</organism>
<name>A0A069E3J6_9PROT</name>
<dbReference type="EMBL" id="ARYH01000001">
    <property type="protein sequence ID" value="KCZ84409.1"/>
    <property type="molecule type" value="Genomic_DNA"/>
</dbReference>
<comment type="caution">
    <text evidence="1">The sequence shown here is derived from an EMBL/GenBank/DDBJ whole genome shotgun (WGS) entry which is preliminary data.</text>
</comment>
<evidence type="ECO:0000313" key="2">
    <source>
        <dbReference type="Proteomes" id="UP000027446"/>
    </source>
</evidence>
<dbReference type="eggNOG" id="ENOG50339KP">
    <property type="taxonomic scope" value="Bacteria"/>
</dbReference>
<accession>A0A069E3J6</accession>
<evidence type="ECO:0000313" key="1">
    <source>
        <dbReference type="EMBL" id="KCZ84409.1"/>
    </source>
</evidence>
<dbReference type="Proteomes" id="UP000027446">
    <property type="component" value="Unassembled WGS sequence"/>
</dbReference>